<evidence type="ECO:0000259" key="1">
    <source>
        <dbReference type="Pfam" id="PF13480"/>
    </source>
</evidence>
<organism evidence="2 3">
    <name type="scientific">Hoylesella buccalis DNF00853</name>
    <dbReference type="NCBI Taxonomy" id="1401074"/>
    <lineage>
        <taxon>Bacteria</taxon>
        <taxon>Pseudomonadati</taxon>
        <taxon>Bacteroidota</taxon>
        <taxon>Bacteroidia</taxon>
        <taxon>Bacteroidales</taxon>
        <taxon>Prevotellaceae</taxon>
        <taxon>Hoylesella</taxon>
    </lineage>
</organism>
<dbReference type="OrthoDB" id="934591at2"/>
<evidence type="ECO:0000313" key="2">
    <source>
        <dbReference type="EMBL" id="KGF35227.1"/>
    </source>
</evidence>
<evidence type="ECO:0000313" key="3">
    <source>
        <dbReference type="Proteomes" id="UP000029556"/>
    </source>
</evidence>
<dbReference type="Pfam" id="PF13480">
    <property type="entry name" value="Acetyltransf_6"/>
    <property type="match status" value="1"/>
</dbReference>
<dbReference type="EMBL" id="JRNN01000054">
    <property type="protein sequence ID" value="KGF35227.1"/>
    <property type="molecule type" value="Genomic_DNA"/>
</dbReference>
<dbReference type="AlphaFoldDB" id="A0A096AXC2"/>
<protein>
    <submittedName>
        <fullName evidence="2">GNAT family acetyltransferase</fullName>
    </submittedName>
</protein>
<sequence length="326" mass="38925">MDNIKVSIISKSSELPPMTCNNFFHSTELFRIAERTSGQTPYMVVTQDQTGKCVAHMLALLRWHGTWIPPFIYKQGRVYGEGEYEDSCENKEQVFGLMLYEINRFFRRKLALYTEFSALSQKMFGYQYFRQNKYFPMNWQEIHNSLHSMPPESRLSKKTLKRIAHAEAAGVTTSEVATTEELQLFYNHLKNHFRSKIRRFIPSEEMFTKLYQNQHTKTFITQYKNKLIGGCTIILSQGNAYLWYLASKRKTFYPLHPDTVTVWNAIKYAHANHCEHFYFLYAGLPFKKSRFREFILRFGGKPVTKYRWFRIYVPWVNRVFSWLYRQ</sequence>
<dbReference type="RefSeq" id="WP_036872380.1">
    <property type="nucleotide sequence ID" value="NZ_JRNN01000054.1"/>
</dbReference>
<dbReference type="GO" id="GO:0016740">
    <property type="term" value="F:transferase activity"/>
    <property type="evidence" value="ECO:0007669"/>
    <property type="project" value="UniProtKB-KW"/>
</dbReference>
<name>A0A096AXC2_9BACT</name>
<dbReference type="SUPFAM" id="SSF55729">
    <property type="entry name" value="Acyl-CoA N-acyltransferases (Nat)"/>
    <property type="match status" value="1"/>
</dbReference>
<gene>
    <name evidence="2" type="ORF">HMPREF2137_05095</name>
</gene>
<dbReference type="Gene3D" id="3.40.630.30">
    <property type="match status" value="1"/>
</dbReference>
<dbReference type="Proteomes" id="UP000029556">
    <property type="component" value="Unassembled WGS sequence"/>
</dbReference>
<dbReference type="InterPro" id="IPR038740">
    <property type="entry name" value="BioF2-like_GNAT_dom"/>
</dbReference>
<proteinExistence type="predicted"/>
<reference evidence="2 3" key="1">
    <citation type="submission" date="2014-07" db="EMBL/GenBank/DDBJ databases">
        <authorList>
            <person name="McCorrison J."/>
            <person name="Sanka R."/>
            <person name="Torralba M."/>
            <person name="Gillis M."/>
            <person name="Haft D.H."/>
            <person name="Methe B."/>
            <person name="Sutton G."/>
            <person name="Nelson K.E."/>
        </authorList>
    </citation>
    <scope>NUCLEOTIDE SEQUENCE [LARGE SCALE GENOMIC DNA]</scope>
    <source>
        <strain evidence="2 3">DNF00853</strain>
    </source>
</reference>
<comment type="caution">
    <text evidence="2">The sequence shown here is derived from an EMBL/GenBank/DDBJ whole genome shotgun (WGS) entry which is preliminary data.</text>
</comment>
<feature type="domain" description="BioF2-like acetyltransferase" evidence="1">
    <location>
        <begin position="158"/>
        <end position="288"/>
    </location>
</feature>
<keyword evidence="2" id="KW-0808">Transferase</keyword>
<accession>A0A096AXC2</accession>
<dbReference type="InterPro" id="IPR016181">
    <property type="entry name" value="Acyl_CoA_acyltransferase"/>
</dbReference>